<reference evidence="2" key="1">
    <citation type="journal article" date="2019" name="Int. J. Syst. Evol. Microbiol.">
        <title>The Global Catalogue of Microorganisms (GCM) 10K type strain sequencing project: providing services to taxonomists for standard genome sequencing and annotation.</title>
        <authorList>
            <consortium name="The Broad Institute Genomics Platform"/>
            <consortium name="The Broad Institute Genome Sequencing Center for Infectious Disease"/>
            <person name="Wu L."/>
            <person name="Ma J."/>
        </authorList>
    </citation>
    <scope>NUCLEOTIDE SEQUENCE [LARGE SCALE GENOMIC DNA]</scope>
    <source>
        <strain evidence="2">CCM 9110</strain>
    </source>
</reference>
<name>A0ABW4BFR9_9LACO</name>
<gene>
    <name evidence="1" type="ORF">ACFQ41_01235</name>
</gene>
<proteinExistence type="predicted"/>
<organism evidence="1 2">
    <name type="scientific">Lacticaseibacillus suilingensis</name>
    <dbReference type="NCBI Taxonomy" id="2799577"/>
    <lineage>
        <taxon>Bacteria</taxon>
        <taxon>Bacillati</taxon>
        <taxon>Bacillota</taxon>
        <taxon>Bacilli</taxon>
        <taxon>Lactobacillales</taxon>
        <taxon>Lactobacillaceae</taxon>
        <taxon>Lacticaseibacillus</taxon>
    </lineage>
</organism>
<accession>A0ABW4BFR9</accession>
<evidence type="ECO:0000313" key="1">
    <source>
        <dbReference type="EMBL" id="MFD1397927.1"/>
    </source>
</evidence>
<dbReference type="EMBL" id="JBHTOA010000011">
    <property type="protein sequence ID" value="MFD1397927.1"/>
    <property type="molecule type" value="Genomic_DNA"/>
</dbReference>
<dbReference type="RefSeq" id="WP_204119043.1">
    <property type="nucleotide sequence ID" value="NZ_BOLV01000010.1"/>
</dbReference>
<protein>
    <submittedName>
        <fullName evidence="1">Uncharacterized protein</fullName>
    </submittedName>
</protein>
<keyword evidence="2" id="KW-1185">Reference proteome</keyword>
<comment type="caution">
    <text evidence="1">The sequence shown here is derived from an EMBL/GenBank/DDBJ whole genome shotgun (WGS) entry which is preliminary data.</text>
</comment>
<sequence>MDQLNYLDQLAAAQPVPLRVRHFENKNVIIRRNLANQKGLTTAVWDAWLRQSLRPFGGFEAIIEVDRFGDNPDIRFFSVAQVADAVHYILTAGAEKPLAVS</sequence>
<dbReference type="Proteomes" id="UP001597199">
    <property type="component" value="Unassembled WGS sequence"/>
</dbReference>
<evidence type="ECO:0000313" key="2">
    <source>
        <dbReference type="Proteomes" id="UP001597199"/>
    </source>
</evidence>